<dbReference type="SUPFAM" id="SSF57924">
    <property type="entry name" value="Inhibitor of apoptosis (IAP) repeat"/>
    <property type="match status" value="1"/>
</dbReference>
<dbReference type="InterPro" id="IPR001370">
    <property type="entry name" value="BIR_rpt"/>
</dbReference>
<evidence type="ECO:0000313" key="3">
    <source>
        <dbReference type="Proteomes" id="UP000828390"/>
    </source>
</evidence>
<dbReference type="Proteomes" id="UP000828390">
    <property type="component" value="Unassembled WGS sequence"/>
</dbReference>
<keyword evidence="1" id="KW-0732">Signal</keyword>
<proteinExistence type="predicted"/>
<dbReference type="Pfam" id="PF00653">
    <property type="entry name" value="BIR"/>
    <property type="match status" value="1"/>
</dbReference>
<feature type="chain" id="PRO_5038384082" evidence="1">
    <location>
        <begin position="17"/>
        <end position="75"/>
    </location>
</feature>
<dbReference type="PROSITE" id="PS50143">
    <property type="entry name" value="BIR_REPEAT_2"/>
    <property type="match status" value="1"/>
</dbReference>
<reference evidence="2" key="1">
    <citation type="journal article" date="2019" name="bioRxiv">
        <title>The Genome of the Zebra Mussel, Dreissena polymorpha: A Resource for Invasive Species Research.</title>
        <authorList>
            <person name="McCartney M.A."/>
            <person name="Auch B."/>
            <person name="Kono T."/>
            <person name="Mallez S."/>
            <person name="Zhang Y."/>
            <person name="Obille A."/>
            <person name="Becker A."/>
            <person name="Abrahante J.E."/>
            <person name="Garbe J."/>
            <person name="Badalamenti J.P."/>
            <person name="Herman A."/>
            <person name="Mangelson H."/>
            <person name="Liachko I."/>
            <person name="Sullivan S."/>
            <person name="Sone E.D."/>
            <person name="Koren S."/>
            <person name="Silverstein K.A.T."/>
            <person name="Beckman K.B."/>
            <person name="Gohl D.M."/>
        </authorList>
    </citation>
    <scope>NUCLEOTIDE SEQUENCE</scope>
    <source>
        <strain evidence="2">Duluth1</strain>
        <tissue evidence="2">Whole animal</tissue>
    </source>
</reference>
<keyword evidence="3" id="KW-1185">Reference proteome</keyword>
<evidence type="ECO:0000256" key="1">
    <source>
        <dbReference type="SAM" id="SignalP"/>
    </source>
</evidence>
<dbReference type="Gene3D" id="1.10.1170.10">
    <property type="entry name" value="Inhibitor Of Apoptosis Protein (2mihbC-IAP-1), Chain A"/>
    <property type="match status" value="1"/>
</dbReference>
<dbReference type="EMBL" id="JAIWYP010000011">
    <property type="protein sequence ID" value="KAH3736635.1"/>
    <property type="molecule type" value="Genomic_DNA"/>
</dbReference>
<reference evidence="2" key="2">
    <citation type="submission" date="2020-11" db="EMBL/GenBank/DDBJ databases">
        <authorList>
            <person name="McCartney M.A."/>
            <person name="Auch B."/>
            <person name="Kono T."/>
            <person name="Mallez S."/>
            <person name="Becker A."/>
            <person name="Gohl D.M."/>
            <person name="Silverstein K.A.T."/>
            <person name="Koren S."/>
            <person name="Bechman K.B."/>
            <person name="Herman A."/>
            <person name="Abrahante J.E."/>
            <person name="Garbe J."/>
        </authorList>
    </citation>
    <scope>NUCLEOTIDE SEQUENCE</scope>
    <source>
        <strain evidence="2">Duluth1</strain>
        <tissue evidence="2">Whole animal</tissue>
    </source>
</reference>
<comment type="caution">
    <text evidence="2">The sequence shown here is derived from an EMBL/GenBank/DDBJ whole genome shotgun (WGS) entry which is preliminary data.</text>
</comment>
<accession>A0A9D4D0X5</accession>
<gene>
    <name evidence="2" type="ORF">DPMN_043207</name>
</gene>
<dbReference type="AlphaFoldDB" id="A0A9D4D0X5"/>
<feature type="signal peptide" evidence="1">
    <location>
        <begin position="1"/>
        <end position="16"/>
    </location>
</feature>
<evidence type="ECO:0000313" key="2">
    <source>
        <dbReference type="EMBL" id="KAH3736635.1"/>
    </source>
</evidence>
<protein>
    <submittedName>
        <fullName evidence="2">Uncharacterized protein</fullName>
    </submittedName>
</protein>
<sequence length="75" mass="8601">MSFILGLSYDLVLCFCCGIDLKDFSYTDIPLLEHAKHSEKCPFLLDHFGSQEALERYKVTFSIFLCLSSLLVFLD</sequence>
<name>A0A9D4D0X5_DREPO</name>
<organism evidence="2 3">
    <name type="scientific">Dreissena polymorpha</name>
    <name type="common">Zebra mussel</name>
    <name type="synonym">Mytilus polymorpha</name>
    <dbReference type="NCBI Taxonomy" id="45954"/>
    <lineage>
        <taxon>Eukaryota</taxon>
        <taxon>Metazoa</taxon>
        <taxon>Spiralia</taxon>
        <taxon>Lophotrochozoa</taxon>
        <taxon>Mollusca</taxon>
        <taxon>Bivalvia</taxon>
        <taxon>Autobranchia</taxon>
        <taxon>Heteroconchia</taxon>
        <taxon>Euheterodonta</taxon>
        <taxon>Imparidentia</taxon>
        <taxon>Neoheterodontei</taxon>
        <taxon>Myida</taxon>
        <taxon>Dreissenoidea</taxon>
        <taxon>Dreissenidae</taxon>
        <taxon>Dreissena</taxon>
    </lineage>
</organism>